<dbReference type="GO" id="GO:0004843">
    <property type="term" value="F:cysteine-type deubiquitinase activity"/>
    <property type="evidence" value="ECO:0007669"/>
    <property type="project" value="InterPro"/>
</dbReference>
<proteinExistence type="predicted"/>
<protein>
    <recommendedName>
        <fullName evidence="1">USP domain-containing protein</fullName>
    </recommendedName>
</protein>
<dbReference type="SUPFAM" id="SSF54001">
    <property type="entry name" value="Cysteine proteinases"/>
    <property type="match status" value="1"/>
</dbReference>
<dbReference type="PANTHER" id="PTHR21646">
    <property type="entry name" value="UBIQUITIN CARBOXYL-TERMINAL HYDROLASE"/>
    <property type="match status" value="1"/>
</dbReference>
<dbReference type="GO" id="GO:0016579">
    <property type="term" value="P:protein deubiquitination"/>
    <property type="evidence" value="ECO:0007669"/>
    <property type="project" value="InterPro"/>
</dbReference>
<dbReference type="EMBL" id="MN740046">
    <property type="protein sequence ID" value="QHT85822.1"/>
    <property type="molecule type" value="Genomic_DNA"/>
</dbReference>
<name>A0A6C0HZ85_9ZZZZ</name>
<dbReference type="PROSITE" id="PS50235">
    <property type="entry name" value="USP_3"/>
    <property type="match status" value="1"/>
</dbReference>
<dbReference type="PROSITE" id="PS00972">
    <property type="entry name" value="USP_1"/>
    <property type="match status" value="1"/>
</dbReference>
<feature type="domain" description="USP" evidence="1">
    <location>
        <begin position="4"/>
        <end position="331"/>
    </location>
</feature>
<reference evidence="2" key="1">
    <citation type="journal article" date="2020" name="Nature">
        <title>Giant virus diversity and host interactions through global metagenomics.</title>
        <authorList>
            <person name="Schulz F."/>
            <person name="Roux S."/>
            <person name="Paez-Espino D."/>
            <person name="Jungbluth S."/>
            <person name="Walsh D.A."/>
            <person name="Denef V.J."/>
            <person name="McMahon K.D."/>
            <person name="Konstantinidis K.T."/>
            <person name="Eloe-Fadrosh E.A."/>
            <person name="Kyrpides N.C."/>
            <person name="Woyke T."/>
        </authorList>
    </citation>
    <scope>NUCLEOTIDE SEQUENCE</scope>
    <source>
        <strain evidence="2">GVMAG-M-3300023184-182</strain>
    </source>
</reference>
<dbReference type="InterPro" id="IPR028889">
    <property type="entry name" value="USP"/>
</dbReference>
<dbReference type="Gene3D" id="3.90.70.10">
    <property type="entry name" value="Cysteine proteinases"/>
    <property type="match status" value="1"/>
</dbReference>
<dbReference type="PROSITE" id="PS00973">
    <property type="entry name" value="USP_2"/>
    <property type="match status" value="1"/>
</dbReference>
<evidence type="ECO:0000259" key="1">
    <source>
        <dbReference type="PROSITE" id="PS50235"/>
    </source>
</evidence>
<dbReference type="Pfam" id="PF00443">
    <property type="entry name" value="UCH"/>
    <property type="match status" value="1"/>
</dbReference>
<dbReference type="AlphaFoldDB" id="A0A6C0HZ85"/>
<accession>A0A6C0HZ85</accession>
<sequence>MSQTGLANLGNTCFLNSCLQVLNHTFELNNLKILNTELPDSIFFKEWSDLKTMMCELKEGIIAPNRFIHIVQTVSQKKNRILFTGWGQNDVCEFLLLWMECAHNSMSRKLQININGKEENNKDKMAIQCYKYLKDIYSKEYSEMYDLFYGIYMTTIYDKENQQILSMTPEHFFILDLQLFDINNSFNNIYQSFDHYVNSENMSGENAWFNEKTGEKEEINKVTTFWNLPKVLVICLKRFATDGKRKLQYLVNFPLTDLNLSKYVNGYNAEQYVYDLYGVCNHFGGVQGGHYTAFVKNSQNKWLHFNDTNVENANESQIVSNSAYCLFYRKKDSN</sequence>
<dbReference type="InterPro" id="IPR038765">
    <property type="entry name" value="Papain-like_cys_pep_sf"/>
</dbReference>
<dbReference type="InterPro" id="IPR018200">
    <property type="entry name" value="USP_CS"/>
</dbReference>
<evidence type="ECO:0000313" key="2">
    <source>
        <dbReference type="EMBL" id="QHT85822.1"/>
    </source>
</evidence>
<dbReference type="InterPro" id="IPR050185">
    <property type="entry name" value="Ub_carboxyl-term_hydrolase"/>
</dbReference>
<organism evidence="2">
    <name type="scientific">viral metagenome</name>
    <dbReference type="NCBI Taxonomy" id="1070528"/>
    <lineage>
        <taxon>unclassified sequences</taxon>
        <taxon>metagenomes</taxon>
        <taxon>organismal metagenomes</taxon>
    </lineage>
</organism>
<dbReference type="InterPro" id="IPR001394">
    <property type="entry name" value="Peptidase_C19_UCH"/>
</dbReference>